<reference evidence="13" key="1">
    <citation type="submission" date="2024-07" db="EMBL/GenBank/DDBJ databases">
        <title>Two chromosome-level genome assemblies of Korean endemic species Abeliophyllum distichum and Forsythia ovata (Oleaceae).</title>
        <authorList>
            <person name="Jang H."/>
        </authorList>
    </citation>
    <scope>NUCLEOTIDE SEQUENCE [LARGE SCALE GENOMIC DNA]</scope>
</reference>
<gene>
    <name evidence="12" type="ORF">Fot_01878</name>
</gene>
<feature type="compositionally biased region" description="Polar residues" evidence="9">
    <location>
        <begin position="139"/>
        <end position="156"/>
    </location>
</feature>
<dbReference type="InterPro" id="IPR036312">
    <property type="entry name" value="Bifun_inhib/LTP/seed_sf"/>
</dbReference>
<comment type="similarity">
    <text evidence="2">Belongs to the plant LTP family.</text>
</comment>
<keyword evidence="3" id="KW-1003">Cell membrane</keyword>
<evidence type="ECO:0000256" key="6">
    <source>
        <dbReference type="ARBA" id="ARBA00023157"/>
    </source>
</evidence>
<dbReference type="InterPro" id="IPR043325">
    <property type="entry name" value="LTSS"/>
</dbReference>
<dbReference type="InterPro" id="IPR016140">
    <property type="entry name" value="Bifunc_inhib/LTP/seed_store"/>
</dbReference>
<feature type="chain" id="PRO_5044885928" evidence="10">
    <location>
        <begin position="27"/>
        <end position="183"/>
    </location>
</feature>
<evidence type="ECO:0000313" key="13">
    <source>
        <dbReference type="Proteomes" id="UP001604277"/>
    </source>
</evidence>
<keyword evidence="8" id="KW-0449">Lipoprotein</keyword>
<name>A0ABD1X598_9LAMI</name>
<feature type="domain" description="Bifunctional inhibitor/plant lipid transfer protein/seed storage helical" evidence="11">
    <location>
        <begin position="35"/>
        <end position="112"/>
    </location>
</feature>
<evidence type="ECO:0000256" key="4">
    <source>
        <dbReference type="ARBA" id="ARBA00022622"/>
    </source>
</evidence>
<evidence type="ECO:0000256" key="3">
    <source>
        <dbReference type="ARBA" id="ARBA00022475"/>
    </source>
</evidence>
<protein>
    <submittedName>
        <fullName evidence="12">Protein YLS3</fullName>
    </submittedName>
</protein>
<evidence type="ECO:0000256" key="1">
    <source>
        <dbReference type="ARBA" id="ARBA00004609"/>
    </source>
</evidence>
<organism evidence="12 13">
    <name type="scientific">Forsythia ovata</name>
    <dbReference type="NCBI Taxonomy" id="205694"/>
    <lineage>
        <taxon>Eukaryota</taxon>
        <taxon>Viridiplantae</taxon>
        <taxon>Streptophyta</taxon>
        <taxon>Embryophyta</taxon>
        <taxon>Tracheophyta</taxon>
        <taxon>Spermatophyta</taxon>
        <taxon>Magnoliopsida</taxon>
        <taxon>eudicotyledons</taxon>
        <taxon>Gunneridae</taxon>
        <taxon>Pentapetalae</taxon>
        <taxon>asterids</taxon>
        <taxon>lamiids</taxon>
        <taxon>Lamiales</taxon>
        <taxon>Oleaceae</taxon>
        <taxon>Forsythieae</taxon>
        <taxon>Forsythia</taxon>
    </lineage>
</organism>
<dbReference type="SMART" id="SM00499">
    <property type="entry name" value="AAI"/>
    <property type="match status" value="1"/>
</dbReference>
<keyword evidence="4" id="KW-0336">GPI-anchor</keyword>
<accession>A0ABD1X598</accession>
<comment type="caution">
    <text evidence="12">The sequence shown here is derived from an EMBL/GenBank/DDBJ whole genome shotgun (WGS) entry which is preliminary data.</text>
</comment>
<evidence type="ECO:0000256" key="9">
    <source>
        <dbReference type="SAM" id="MobiDB-lite"/>
    </source>
</evidence>
<dbReference type="GO" id="GO:0005886">
    <property type="term" value="C:plasma membrane"/>
    <property type="evidence" value="ECO:0007669"/>
    <property type="project" value="UniProtKB-SubCell"/>
</dbReference>
<dbReference type="FunFam" id="1.10.110.10:FF:000001">
    <property type="entry name" value="Bifunctional inhibitor/lipid-transfer protein/seed storage 2S albumin superfamily protein"/>
    <property type="match status" value="1"/>
</dbReference>
<keyword evidence="6" id="KW-1015">Disulfide bond</keyword>
<keyword evidence="4" id="KW-0472">Membrane</keyword>
<keyword evidence="5 10" id="KW-0732">Signal</keyword>
<keyword evidence="13" id="KW-1185">Reference proteome</keyword>
<evidence type="ECO:0000256" key="2">
    <source>
        <dbReference type="ARBA" id="ARBA00009748"/>
    </source>
</evidence>
<feature type="region of interest" description="Disordered" evidence="9">
    <location>
        <begin position="139"/>
        <end position="161"/>
    </location>
</feature>
<sequence>MDSKYAATLGLLQCILIFFLFGSARADLAKDREQCANQLVGLATCLPYVGGNAKAPTMDCCTGLKQVIQKSPECICILIKDRNDPSLGLKINATLALSLPALCHASGNISDCPALLHLAPHSPDAKVFQDFANSGKKSNITATSEGNPSSKGTSADQKSDGGKRMKLLGVEMASALLFLIFIY</sequence>
<dbReference type="Pfam" id="PF14368">
    <property type="entry name" value="LTP_2"/>
    <property type="match status" value="1"/>
</dbReference>
<keyword evidence="7" id="KW-0325">Glycoprotein</keyword>
<comment type="subcellular location">
    <subcellularLocation>
        <location evidence="1">Cell membrane</location>
        <topology evidence="1">Lipid-anchor</topology>
        <topology evidence="1">GPI-anchor</topology>
    </subcellularLocation>
</comment>
<dbReference type="CDD" id="cd00010">
    <property type="entry name" value="AAI_LTSS"/>
    <property type="match status" value="1"/>
</dbReference>
<dbReference type="SUPFAM" id="SSF47699">
    <property type="entry name" value="Bifunctional inhibitor/lipid-transfer protein/seed storage 2S albumin"/>
    <property type="match status" value="1"/>
</dbReference>
<feature type="signal peptide" evidence="10">
    <location>
        <begin position="1"/>
        <end position="26"/>
    </location>
</feature>
<evidence type="ECO:0000256" key="5">
    <source>
        <dbReference type="ARBA" id="ARBA00022729"/>
    </source>
</evidence>
<dbReference type="Proteomes" id="UP001604277">
    <property type="component" value="Unassembled WGS sequence"/>
</dbReference>
<dbReference type="GO" id="GO:0098552">
    <property type="term" value="C:side of membrane"/>
    <property type="evidence" value="ECO:0007669"/>
    <property type="project" value="UniProtKB-KW"/>
</dbReference>
<evidence type="ECO:0000256" key="7">
    <source>
        <dbReference type="ARBA" id="ARBA00023180"/>
    </source>
</evidence>
<evidence type="ECO:0000259" key="11">
    <source>
        <dbReference type="SMART" id="SM00499"/>
    </source>
</evidence>
<dbReference type="AlphaFoldDB" id="A0ABD1X598"/>
<evidence type="ECO:0000256" key="10">
    <source>
        <dbReference type="SAM" id="SignalP"/>
    </source>
</evidence>
<evidence type="ECO:0000313" key="12">
    <source>
        <dbReference type="EMBL" id="KAL2557139.1"/>
    </source>
</evidence>
<dbReference type="PANTHER" id="PTHR33044">
    <property type="entry name" value="BIFUNCTIONAL INHIBITOR/LIPID-TRANSFER PROTEIN/SEED STORAGE 2S ALBUMIN SUPERFAMILY PROTEIN-RELATED"/>
    <property type="match status" value="1"/>
</dbReference>
<evidence type="ECO:0000256" key="8">
    <source>
        <dbReference type="ARBA" id="ARBA00023288"/>
    </source>
</evidence>
<proteinExistence type="inferred from homology"/>
<dbReference type="Gene3D" id="1.10.110.10">
    <property type="entry name" value="Plant lipid-transfer and hydrophobic proteins"/>
    <property type="match status" value="1"/>
</dbReference>
<dbReference type="EMBL" id="JBFOLJ010000001">
    <property type="protein sequence ID" value="KAL2557139.1"/>
    <property type="molecule type" value="Genomic_DNA"/>
</dbReference>